<reference evidence="4 5" key="1">
    <citation type="submission" date="2020-03" db="EMBL/GenBank/DDBJ databases">
        <authorList>
            <person name="Wang L."/>
            <person name="He N."/>
            <person name="Li Y."/>
            <person name="Fang Y."/>
            <person name="Zhang F."/>
        </authorList>
    </citation>
    <scope>NUCLEOTIDE SEQUENCE [LARGE SCALE GENOMIC DNA]</scope>
    <source>
        <strain evidence="4 5">36D10-4-7</strain>
    </source>
</reference>
<evidence type="ECO:0000256" key="1">
    <source>
        <dbReference type="ARBA" id="ARBA00022679"/>
    </source>
</evidence>
<dbReference type="PROSITE" id="PS51186">
    <property type="entry name" value="GNAT"/>
    <property type="match status" value="1"/>
</dbReference>
<dbReference type="GO" id="GO:0016746">
    <property type="term" value="F:acyltransferase activity"/>
    <property type="evidence" value="ECO:0007669"/>
    <property type="project" value="UniProtKB-KW"/>
</dbReference>
<dbReference type="InterPro" id="IPR016181">
    <property type="entry name" value="Acyl_CoA_acyltransferase"/>
</dbReference>
<dbReference type="NCBIfam" id="NF002959">
    <property type="entry name" value="PRK03624.1"/>
    <property type="match status" value="1"/>
</dbReference>
<accession>A0ABX1CJK1</accession>
<dbReference type="SUPFAM" id="SSF55729">
    <property type="entry name" value="Acyl-CoA N-acyltransferases (Nat)"/>
    <property type="match status" value="1"/>
</dbReference>
<comment type="caution">
    <text evidence="4">The sequence shown here is derived from an EMBL/GenBank/DDBJ whole genome shotgun (WGS) entry which is preliminary data.</text>
</comment>
<keyword evidence="2 4" id="KW-0012">Acyltransferase</keyword>
<dbReference type="InterPro" id="IPR050832">
    <property type="entry name" value="Bact_Acetyltransf"/>
</dbReference>
<name>A0ABX1CJK1_9SPHN</name>
<dbReference type="EC" id="2.3.1.-" evidence="4"/>
<protein>
    <submittedName>
        <fullName evidence="4">GNAT family acetyltransferase</fullName>
        <ecNumber evidence="4">2.3.1.-</ecNumber>
    </submittedName>
</protein>
<dbReference type="Pfam" id="PF00583">
    <property type="entry name" value="Acetyltransf_1"/>
    <property type="match status" value="1"/>
</dbReference>
<proteinExistence type="predicted"/>
<feature type="domain" description="N-acetyltransferase" evidence="3">
    <location>
        <begin position="1"/>
        <end position="134"/>
    </location>
</feature>
<gene>
    <name evidence="4" type="ORF">HBH26_00210</name>
</gene>
<dbReference type="RefSeq" id="WP_168132553.1">
    <property type="nucleotide sequence ID" value="NZ_JAAVJH010000001.1"/>
</dbReference>
<evidence type="ECO:0000313" key="4">
    <source>
        <dbReference type="EMBL" id="NJR77036.1"/>
    </source>
</evidence>
<sequence>MTPRRLASGDRTAAVALWQACGLTRPWNDPAVDFDRAVAGQGSAILGVDAGAALVGTVMVGDDGHRGWLYYLAVAPSHRGSGLAPILVAAAEGWLRERGVPKVQLMVRDGNDAAGFYAALGYEAADVTVMARWL</sequence>
<evidence type="ECO:0000256" key="2">
    <source>
        <dbReference type="ARBA" id="ARBA00023315"/>
    </source>
</evidence>
<dbReference type="Proteomes" id="UP000732399">
    <property type="component" value="Unassembled WGS sequence"/>
</dbReference>
<evidence type="ECO:0000259" key="3">
    <source>
        <dbReference type="PROSITE" id="PS51186"/>
    </source>
</evidence>
<dbReference type="EMBL" id="JAAVJH010000001">
    <property type="protein sequence ID" value="NJR77036.1"/>
    <property type="molecule type" value="Genomic_DNA"/>
</dbReference>
<dbReference type="InterPro" id="IPR000182">
    <property type="entry name" value="GNAT_dom"/>
</dbReference>
<dbReference type="Gene3D" id="3.40.630.30">
    <property type="match status" value="1"/>
</dbReference>
<keyword evidence="5" id="KW-1185">Reference proteome</keyword>
<organism evidence="4 5">
    <name type="scientific">Sphingomonas corticis</name>
    <dbReference type="NCBI Taxonomy" id="2722791"/>
    <lineage>
        <taxon>Bacteria</taxon>
        <taxon>Pseudomonadati</taxon>
        <taxon>Pseudomonadota</taxon>
        <taxon>Alphaproteobacteria</taxon>
        <taxon>Sphingomonadales</taxon>
        <taxon>Sphingomonadaceae</taxon>
        <taxon>Sphingomonas</taxon>
    </lineage>
</organism>
<evidence type="ECO:0000313" key="5">
    <source>
        <dbReference type="Proteomes" id="UP000732399"/>
    </source>
</evidence>
<keyword evidence="1 4" id="KW-0808">Transferase</keyword>
<dbReference type="PANTHER" id="PTHR43877:SF2">
    <property type="entry name" value="AMINOALKYLPHOSPHONATE N-ACETYLTRANSFERASE-RELATED"/>
    <property type="match status" value="1"/>
</dbReference>
<dbReference type="PANTHER" id="PTHR43877">
    <property type="entry name" value="AMINOALKYLPHOSPHONATE N-ACETYLTRANSFERASE-RELATED-RELATED"/>
    <property type="match status" value="1"/>
</dbReference>
<dbReference type="CDD" id="cd04301">
    <property type="entry name" value="NAT_SF"/>
    <property type="match status" value="1"/>
</dbReference>